<dbReference type="RefSeq" id="WP_254024535.1">
    <property type="nucleotide sequence ID" value="NZ_CAKXZS010000011.1"/>
</dbReference>
<accession>A0ABN8JHZ8</accession>
<evidence type="ECO:0000313" key="2">
    <source>
        <dbReference type="Proteomes" id="UP001152604"/>
    </source>
</evidence>
<dbReference type="InterPro" id="IPR029787">
    <property type="entry name" value="Nucleotide_cyclase"/>
</dbReference>
<protein>
    <recommendedName>
        <fullName evidence="3">Adenylate/guanylate cyclase domain-containing protein</fullName>
    </recommendedName>
</protein>
<organism evidence="1 2">
    <name type="scientific">Mesorhizobium ventifaucium</name>
    <dbReference type="NCBI Taxonomy" id="666020"/>
    <lineage>
        <taxon>Bacteria</taxon>
        <taxon>Pseudomonadati</taxon>
        <taxon>Pseudomonadota</taxon>
        <taxon>Alphaproteobacteria</taxon>
        <taxon>Hyphomicrobiales</taxon>
        <taxon>Phyllobacteriaceae</taxon>
        <taxon>Mesorhizobium</taxon>
    </lineage>
</organism>
<gene>
    <name evidence="1" type="ORF">MES4922_190002</name>
</gene>
<keyword evidence="2" id="KW-1185">Reference proteome</keyword>
<dbReference type="SUPFAM" id="SSF55073">
    <property type="entry name" value="Nucleotide cyclase"/>
    <property type="match status" value="1"/>
</dbReference>
<evidence type="ECO:0000313" key="1">
    <source>
        <dbReference type="EMBL" id="CAH2397139.1"/>
    </source>
</evidence>
<sequence length="58" mass="6482">MDRKLSAILAADVVGYSALMERDEAGTFERLGAGRKELFEPEIARHHGHIFKPGARLF</sequence>
<dbReference type="EMBL" id="CAKXZS010000011">
    <property type="protein sequence ID" value="CAH2397139.1"/>
    <property type="molecule type" value="Genomic_DNA"/>
</dbReference>
<reference evidence="1" key="1">
    <citation type="submission" date="2022-03" db="EMBL/GenBank/DDBJ databases">
        <authorList>
            <person name="Brunel B."/>
        </authorList>
    </citation>
    <scope>NUCLEOTIDE SEQUENCE</scope>
    <source>
        <strain evidence="1">STM4922sample</strain>
    </source>
</reference>
<dbReference type="Proteomes" id="UP001152604">
    <property type="component" value="Unassembled WGS sequence"/>
</dbReference>
<name>A0ABN8JHZ8_9HYPH</name>
<proteinExistence type="predicted"/>
<comment type="caution">
    <text evidence="1">The sequence shown here is derived from an EMBL/GenBank/DDBJ whole genome shotgun (WGS) entry which is preliminary data.</text>
</comment>
<evidence type="ECO:0008006" key="3">
    <source>
        <dbReference type="Google" id="ProtNLM"/>
    </source>
</evidence>